<reference evidence="7 8" key="1">
    <citation type="journal article" date="2009" name="Science">
        <title>Green evolution and dynamic adaptations revealed by genomes of the marine picoeukaryotes Micromonas.</title>
        <authorList>
            <person name="Worden A.Z."/>
            <person name="Lee J.H."/>
            <person name="Mock T."/>
            <person name="Rouze P."/>
            <person name="Simmons M.P."/>
            <person name="Aerts A.L."/>
            <person name="Allen A.E."/>
            <person name="Cuvelier M.L."/>
            <person name="Derelle E."/>
            <person name="Everett M.V."/>
            <person name="Foulon E."/>
            <person name="Grimwood J."/>
            <person name="Gundlach H."/>
            <person name="Henrissat B."/>
            <person name="Napoli C."/>
            <person name="McDonald S.M."/>
            <person name="Parker M.S."/>
            <person name="Rombauts S."/>
            <person name="Salamov A."/>
            <person name="Von Dassow P."/>
            <person name="Badger J.H."/>
            <person name="Coutinho P.M."/>
            <person name="Demir E."/>
            <person name="Dubchak I."/>
            <person name="Gentemann C."/>
            <person name="Eikrem W."/>
            <person name="Gready J.E."/>
            <person name="John U."/>
            <person name="Lanier W."/>
            <person name="Lindquist E.A."/>
            <person name="Lucas S."/>
            <person name="Mayer K.F."/>
            <person name="Moreau H."/>
            <person name="Not F."/>
            <person name="Otillar R."/>
            <person name="Panaud O."/>
            <person name="Pangilinan J."/>
            <person name="Paulsen I."/>
            <person name="Piegu B."/>
            <person name="Poliakov A."/>
            <person name="Robbens S."/>
            <person name="Schmutz J."/>
            <person name="Toulza E."/>
            <person name="Wyss T."/>
            <person name="Zelensky A."/>
            <person name="Zhou K."/>
            <person name="Armbrust E.V."/>
            <person name="Bhattacharya D."/>
            <person name="Goodenough U.W."/>
            <person name="Van de Peer Y."/>
            <person name="Grigoriev I.V."/>
        </authorList>
    </citation>
    <scope>NUCLEOTIDE SEQUENCE [LARGE SCALE GENOMIC DNA]</scope>
    <source>
        <strain evidence="7 8">CCMP1545</strain>
    </source>
</reference>
<evidence type="ECO:0000256" key="4">
    <source>
        <dbReference type="ARBA" id="ARBA00022643"/>
    </source>
</evidence>
<evidence type="ECO:0000259" key="6">
    <source>
        <dbReference type="PROSITE" id="PS50112"/>
    </source>
</evidence>
<name>C1MTZ5_MICPC</name>
<dbReference type="PANTHER" id="PTHR47429:SF2">
    <property type="entry name" value="PROTEIN TWIN LOV 1"/>
    <property type="match status" value="1"/>
</dbReference>
<dbReference type="PROSITE" id="PS50112">
    <property type="entry name" value="PAS"/>
    <property type="match status" value="1"/>
</dbReference>
<feature type="domain" description="PAS" evidence="6">
    <location>
        <begin position="10"/>
        <end position="37"/>
    </location>
</feature>
<keyword evidence="3" id="KW-0285">Flavoprotein</keyword>
<dbReference type="InterPro" id="IPR000014">
    <property type="entry name" value="PAS"/>
</dbReference>
<dbReference type="SUPFAM" id="SSF55785">
    <property type="entry name" value="PYP-like sensor domain (PAS domain)"/>
    <property type="match status" value="1"/>
</dbReference>
<dbReference type="RefSeq" id="XP_003059107.1">
    <property type="nucleotide sequence ID" value="XM_003059061.1"/>
</dbReference>
<keyword evidence="2" id="KW-0716">Sensory transduction</keyword>
<evidence type="ECO:0000256" key="2">
    <source>
        <dbReference type="ARBA" id="ARBA00022606"/>
    </source>
</evidence>
<dbReference type="InterPro" id="IPR035965">
    <property type="entry name" value="PAS-like_dom_sf"/>
</dbReference>
<keyword evidence="1" id="KW-0675">Receptor</keyword>
<keyword evidence="1" id="KW-0600">Photoreceptor protein</keyword>
<evidence type="ECO:0000256" key="5">
    <source>
        <dbReference type="ARBA" id="ARBA00022991"/>
    </source>
</evidence>
<keyword evidence="4" id="KW-0288">FMN</keyword>
<evidence type="ECO:0000256" key="3">
    <source>
        <dbReference type="ARBA" id="ARBA00022630"/>
    </source>
</evidence>
<evidence type="ECO:0000313" key="8">
    <source>
        <dbReference type="Proteomes" id="UP000001876"/>
    </source>
</evidence>
<protein>
    <submittedName>
        <fullName evidence="7">Predicted protein</fullName>
    </submittedName>
</protein>
<organism evidence="8">
    <name type="scientific">Micromonas pusilla (strain CCMP1545)</name>
    <name type="common">Picoplanktonic green alga</name>
    <dbReference type="NCBI Taxonomy" id="564608"/>
    <lineage>
        <taxon>Eukaryota</taxon>
        <taxon>Viridiplantae</taxon>
        <taxon>Chlorophyta</taxon>
        <taxon>Mamiellophyceae</taxon>
        <taxon>Mamiellales</taxon>
        <taxon>Mamiellaceae</taxon>
        <taxon>Micromonas</taxon>
    </lineage>
</organism>
<dbReference type="KEGG" id="mpp:MICPUCDRAFT_17796"/>
<gene>
    <name evidence="7" type="ORF">MICPUCDRAFT_17796</name>
</gene>
<proteinExistence type="predicted"/>
<accession>C1MTZ5</accession>
<dbReference type="EMBL" id="GG663740">
    <property type="protein sequence ID" value="EEH56239.1"/>
    <property type="molecule type" value="Genomic_DNA"/>
</dbReference>
<dbReference type="OMA" id="GELFYNH"/>
<keyword evidence="8" id="KW-1185">Reference proteome</keyword>
<dbReference type="GO" id="GO:0009881">
    <property type="term" value="F:photoreceptor activity"/>
    <property type="evidence" value="ECO:0007669"/>
    <property type="project" value="UniProtKB-KW"/>
</dbReference>
<dbReference type="PANTHER" id="PTHR47429">
    <property type="entry name" value="PROTEIN TWIN LOV 1"/>
    <property type="match status" value="1"/>
</dbReference>
<dbReference type="GeneID" id="9684517"/>
<dbReference type="Proteomes" id="UP000001876">
    <property type="component" value="Unassembled WGS sequence"/>
</dbReference>
<dbReference type="Pfam" id="PF13426">
    <property type="entry name" value="PAS_9"/>
    <property type="match status" value="1"/>
</dbReference>
<dbReference type="AlphaFoldDB" id="C1MTZ5"/>
<evidence type="ECO:0000313" key="7">
    <source>
        <dbReference type="EMBL" id="EEH56239.1"/>
    </source>
</evidence>
<dbReference type="NCBIfam" id="TIGR00229">
    <property type="entry name" value="sensory_box"/>
    <property type="match status" value="1"/>
</dbReference>
<dbReference type="GO" id="GO:0005634">
    <property type="term" value="C:nucleus"/>
    <property type="evidence" value="ECO:0007669"/>
    <property type="project" value="TreeGrafter"/>
</dbReference>
<feature type="non-terminal residue" evidence="7">
    <location>
        <position position="1"/>
    </location>
</feature>
<evidence type="ECO:0000256" key="1">
    <source>
        <dbReference type="ARBA" id="ARBA00022543"/>
    </source>
</evidence>
<sequence length="122" mass="13336">HALCVCDMKEADAPIVYANDNFFTQTGYGPAEVIGRNCRFLQGDGTSAETVREMRKKLASGEEFVGMVLNYHKNGTTLVNSLVMSPLRDAKGVVTHYIGIQRLAAAESLRDAPAEYQIRAAL</sequence>
<keyword evidence="5" id="KW-0157">Chromophore</keyword>
<dbReference type="Gene3D" id="3.30.450.20">
    <property type="entry name" value="PAS domain"/>
    <property type="match status" value="1"/>
</dbReference>
<dbReference type="CDD" id="cd00130">
    <property type="entry name" value="PAS"/>
    <property type="match status" value="1"/>
</dbReference>
<dbReference type="OrthoDB" id="537316at2759"/>